<dbReference type="AlphaFoldDB" id="A0A182FSC6"/>
<organism evidence="1 2">
    <name type="scientific">Anopheles albimanus</name>
    <name type="common">New world malaria mosquito</name>
    <dbReference type="NCBI Taxonomy" id="7167"/>
    <lineage>
        <taxon>Eukaryota</taxon>
        <taxon>Metazoa</taxon>
        <taxon>Ecdysozoa</taxon>
        <taxon>Arthropoda</taxon>
        <taxon>Hexapoda</taxon>
        <taxon>Insecta</taxon>
        <taxon>Pterygota</taxon>
        <taxon>Neoptera</taxon>
        <taxon>Endopterygota</taxon>
        <taxon>Diptera</taxon>
        <taxon>Nematocera</taxon>
        <taxon>Culicoidea</taxon>
        <taxon>Culicidae</taxon>
        <taxon>Anophelinae</taxon>
        <taxon>Anopheles</taxon>
    </lineage>
</organism>
<name>A0A182FSC6_ANOAL</name>
<dbReference type="Proteomes" id="UP000069272">
    <property type="component" value="Chromosome 2R"/>
</dbReference>
<evidence type="ECO:0000313" key="2">
    <source>
        <dbReference type="Proteomes" id="UP000069272"/>
    </source>
</evidence>
<reference evidence="1" key="2">
    <citation type="submission" date="2022-08" db="UniProtKB">
        <authorList>
            <consortium name="EnsemblMetazoa"/>
        </authorList>
    </citation>
    <scope>IDENTIFICATION</scope>
    <source>
        <strain evidence="1">STECLA/ALBI9_A</strain>
    </source>
</reference>
<dbReference type="VEuPathDB" id="VectorBase:AALB009453"/>
<evidence type="ECO:0000313" key="1">
    <source>
        <dbReference type="EnsemblMetazoa" id="AALB009453-PA"/>
    </source>
</evidence>
<accession>A0A182FSC6</accession>
<dbReference type="EnsemblMetazoa" id="AALB009453-RA">
    <property type="protein sequence ID" value="AALB009453-PA"/>
    <property type="gene ID" value="AALB009453"/>
</dbReference>
<protein>
    <submittedName>
        <fullName evidence="1">Uncharacterized protein</fullName>
    </submittedName>
</protein>
<sequence length="222" mass="24059">MAAIATSESIFSVPLSLFQLPPELLYAKMYLLMHEPEVNLDMLSPKFAPPIEFVDQATLSPPEGYKDGSGLLDNALGGALGGHVFGAQHIQQLQVIQRLQQQRAAMLAARAAAGQQGQQTGTAGQPGQPGSQPTSTAQTQSQQQQQQQQQAQSAVCTECAECAECAAKQMHDEDVSVLVYCIRGWCPLYPFLPTPNSTHAPIVFSHAANEEGWIEWNRTEQV</sequence>
<proteinExistence type="predicted"/>
<keyword evidence="2" id="KW-1185">Reference proteome</keyword>
<reference evidence="1 2" key="1">
    <citation type="journal article" date="2017" name="G3 (Bethesda)">
        <title>The Physical Genome Mapping of Anopheles albimanus Corrected Scaffold Misassemblies and Identified Interarm Rearrangements in Genus Anopheles.</title>
        <authorList>
            <person name="Artemov G.N."/>
            <person name="Peery A.N."/>
            <person name="Jiang X."/>
            <person name="Tu Z."/>
            <person name="Stegniy V.N."/>
            <person name="Sharakhova M.V."/>
            <person name="Sharakhov I.V."/>
        </authorList>
    </citation>
    <scope>NUCLEOTIDE SEQUENCE [LARGE SCALE GENOMIC DNA]</scope>
    <source>
        <strain evidence="1 2">ALBI9_A</strain>
    </source>
</reference>
<dbReference type="STRING" id="7167.A0A182FSC6"/>